<dbReference type="PANTHER" id="PTHR33481">
    <property type="entry name" value="REVERSE TRANSCRIPTASE"/>
    <property type="match status" value="1"/>
</dbReference>
<gene>
    <name evidence="2" type="ORF">VHEMI10693</name>
</gene>
<dbReference type="HOGENOM" id="CLU_787982_0_0_1"/>
<dbReference type="Pfam" id="PF00078">
    <property type="entry name" value="RVT_1"/>
    <property type="match status" value="1"/>
</dbReference>
<dbReference type="PANTHER" id="PTHR33481:SF1">
    <property type="entry name" value="ENDONUCLEASE_EXONUCLEASE_PHOSPHATASE DOMAIN-CONTAINING PROTEIN-RELATED"/>
    <property type="match status" value="1"/>
</dbReference>
<sequence length="352" mass="39732">MRTAGRQATGRRPKFKPWWDGGCKEAHDTLRAIKIASRNPTGLEVQTARRDLQRAIKKARKKGFQDFLGGIKDKSDIFKITSWIKPKARFEPPPLQINNLVYTTDEERAQALLTAKLATRSADEDIEFDLESDTSSQHIPFEDVLSKREVEDSLLRTGNTTPGTDGITTKMLRAAWPSLGDAITLLYSSCLRLGYHPEIFRTAEVVMIPKPNKRDLSSPTAWRLISLLLCLLKGLERAIARRLAFLAIKYKIIPPELTGALPRRSAIDIVSALIFDIESEAFKKRLVATLVTMDAKGAFDAVLRNRLIKRLCDQGWPRFLVKWVFSFMSLRKAYAYFGIGRSGVIILPYSLP</sequence>
<name>A0A0A1TSP3_9HYPO</name>
<dbReference type="AlphaFoldDB" id="A0A0A1TSP3"/>
<accession>A0A0A1TSP3</accession>
<evidence type="ECO:0000313" key="2">
    <source>
        <dbReference type="EMBL" id="CEJ95198.1"/>
    </source>
</evidence>
<feature type="domain" description="Reverse transcriptase" evidence="1">
    <location>
        <begin position="189"/>
        <end position="352"/>
    </location>
</feature>
<dbReference type="InterPro" id="IPR000477">
    <property type="entry name" value="RT_dom"/>
</dbReference>
<dbReference type="Proteomes" id="UP000039046">
    <property type="component" value="Unassembled WGS sequence"/>
</dbReference>
<proteinExistence type="predicted"/>
<dbReference type="EMBL" id="CDHN01000009">
    <property type="protein sequence ID" value="CEJ95198.1"/>
    <property type="molecule type" value="Genomic_DNA"/>
</dbReference>
<dbReference type="STRING" id="1531966.A0A0A1TSP3"/>
<dbReference type="OrthoDB" id="4939572at2759"/>
<dbReference type="PROSITE" id="PS50878">
    <property type="entry name" value="RT_POL"/>
    <property type="match status" value="1"/>
</dbReference>
<evidence type="ECO:0000313" key="3">
    <source>
        <dbReference type="Proteomes" id="UP000039046"/>
    </source>
</evidence>
<organism evidence="2 3">
    <name type="scientific">[Torrubiella] hemipterigena</name>
    <dbReference type="NCBI Taxonomy" id="1531966"/>
    <lineage>
        <taxon>Eukaryota</taxon>
        <taxon>Fungi</taxon>
        <taxon>Dikarya</taxon>
        <taxon>Ascomycota</taxon>
        <taxon>Pezizomycotina</taxon>
        <taxon>Sordariomycetes</taxon>
        <taxon>Hypocreomycetidae</taxon>
        <taxon>Hypocreales</taxon>
        <taxon>Clavicipitaceae</taxon>
        <taxon>Clavicipitaceae incertae sedis</taxon>
        <taxon>'Torrubiella' clade</taxon>
    </lineage>
</organism>
<evidence type="ECO:0000259" key="1">
    <source>
        <dbReference type="PROSITE" id="PS50878"/>
    </source>
</evidence>
<protein>
    <recommendedName>
        <fullName evidence="1">Reverse transcriptase domain-containing protein</fullName>
    </recommendedName>
</protein>
<reference evidence="2 3" key="1">
    <citation type="journal article" date="2015" name="Genome Announc.">
        <title>Draft Genome Sequence and Gene Annotation of the Entomopathogenic Fungus Verticillium hemipterigenum.</title>
        <authorList>
            <person name="Horn F."/>
            <person name="Habel A."/>
            <person name="Scharf D.H."/>
            <person name="Dworschak J."/>
            <person name="Brakhage A.A."/>
            <person name="Guthke R."/>
            <person name="Hertweck C."/>
            <person name="Linde J."/>
        </authorList>
    </citation>
    <scope>NUCLEOTIDE SEQUENCE [LARGE SCALE GENOMIC DNA]</scope>
</reference>
<keyword evidence="3" id="KW-1185">Reference proteome</keyword>